<proteinExistence type="predicted"/>
<feature type="region of interest" description="Disordered" evidence="2">
    <location>
        <begin position="40"/>
        <end position="59"/>
    </location>
</feature>
<evidence type="ECO:0000256" key="1">
    <source>
        <dbReference type="PROSITE-ProRule" id="PRU00047"/>
    </source>
</evidence>
<dbReference type="InterPro" id="IPR001878">
    <property type="entry name" value="Znf_CCHC"/>
</dbReference>
<dbReference type="GO" id="GO:0008270">
    <property type="term" value="F:zinc ion binding"/>
    <property type="evidence" value="ECO:0007669"/>
    <property type="project" value="UniProtKB-KW"/>
</dbReference>
<accession>A0A4Y2AKZ4</accession>
<comment type="caution">
    <text evidence="5">The sequence shown here is derived from an EMBL/GenBank/DDBJ whole genome shotgun (WGS) entry which is preliminary data.</text>
</comment>
<keyword evidence="6" id="KW-1185">Reference proteome</keyword>
<feature type="domain" description="CCHC-type" evidence="3">
    <location>
        <begin position="26"/>
        <end position="39"/>
    </location>
</feature>
<gene>
    <name evidence="5" type="primary">POLX_2024</name>
    <name evidence="5" type="ORF">AVEN_28969_1</name>
</gene>
<evidence type="ECO:0000313" key="5">
    <source>
        <dbReference type="EMBL" id="GBL79926.1"/>
    </source>
</evidence>
<keyword evidence="1" id="KW-0863">Zinc-finger</keyword>
<dbReference type="GO" id="GO:0015074">
    <property type="term" value="P:DNA integration"/>
    <property type="evidence" value="ECO:0007669"/>
    <property type="project" value="InterPro"/>
</dbReference>
<dbReference type="SUPFAM" id="SSF57756">
    <property type="entry name" value="Retrovirus zinc finger-like domains"/>
    <property type="match status" value="1"/>
</dbReference>
<dbReference type="PANTHER" id="PTHR42648:SF24">
    <property type="entry name" value="INTEGRASE CATALYTIC DOMAIN-CONTAINING PROTEIN"/>
    <property type="match status" value="1"/>
</dbReference>
<evidence type="ECO:0000256" key="2">
    <source>
        <dbReference type="SAM" id="MobiDB-lite"/>
    </source>
</evidence>
<sequence length="374" mass="43299">MHMKNSRNEKKFKNQSREIDKAKITCFSCRKKGHYARDCHSKSHGKVNHVPERSKGPNYSAFSSEIRRTVERSEEQTVTYPEVNISHKNNLKIWHERTGHINLKALCELTERGFIEKLDVANKEDFFCEGCQYGRQYRFSFNPREYKATKQGKLIYSGICGPTSVQSVGGASYVILLKDDYSGFRTVNFLKHKNDALEAFQKFAQLCENKFSHKIKALRVDNGTEYINLHFSDFLNKKDIQLETTAPYTPQQNERSERGMRTTVGIARSITYSKELPLYLWAEAVNTAIYILNRTPASQAPDSTLHELWTGKSTSLNHLRIFGSEAYMHVPDNLQKKLEPKSRKMIFVGYEKLIQLLKPLKYQEMLSSMKKMPI</sequence>
<dbReference type="AlphaFoldDB" id="A0A4Y2AKZ4"/>
<dbReference type="InterPro" id="IPR057670">
    <property type="entry name" value="SH3_retrovirus"/>
</dbReference>
<dbReference type="InterPro" id="IPR036875">
    <property type="entry name" value="Znf_CCHC_sf"/>
</dbReference>
<dbReference type="Pfam" id="PF13976">
    <property type="entry name" value="gag_pre-integrs"/>
    <property type="match status" value="1"/>
</dbReference>
<dbReference type="InterPro" id="IPR025724">
    <property type="entry name" value="GAG-pre-integrase_dom"/>
</dbReference>
<dbReference type="SUPFAM" id="SSF53098">
    <property type="entry name" value="Ribonuclease H-like"/>
    <property type="match status" value="1"/>
</dbReference>
<evidence type="ECO:0000259" key="4">
    <source>
        <dbReference type="PROSITE" id="PS50994"/>
    </source>
</evidence>
<dbReference type="InterPro" id="IPR001584">
    <property type="entry name" value="Integrase_cat-core"/>
</dbReference>
<dbReference type="InterPro" id="IPR036397">
    <property type="entry name" value="RNaseH_sf"/>
</dbReference>
<evidence type="ECO:0000313" key="6">
    <source>
        <dbReference type="Proteomes" id="UP000499080"/>
    </source>
</evidence>
<dbReference type="GO" id="GO:0003676">
    <property type="term" value="F:nucleic acid binding"/>
    <property type="evidence" value="ECO:0007669"/>
    <property type="project" value="InterPro"/>
</dbReference>
<dbReference type="InterPro" id="IPR012337">
    <property type="entry name" value="RNaseH-like_sf"/>
</dbReference>
<keyword evidence="1" id="KW-0479">Metal-binding</keyword>
<reference evidence="5 6" key="1">
    <citation type="journal article" date="2019" name="Sci. Rep.">
        <title>Orb-weaving spider Araneus ventricosus genome elucidates the spidroin gene catalogue.</title>
        <authorList>
            <person name="Kono N."/>
            <person name="Nakamura H."/>
            <person name="Ohtoshi R."/>
            <person name="Moran D.A.P."/>
            <person name="Shinohara A."/>
            <person name="Yoshida Y."/>
            <person name="Fujiwara M."/>
            <person name="Mori M."/>
            <person name="Tomita M."/>
            <person name="Arakawa K."/>
        </authorList>
    </citation>
    <scope>NUCLEOTIDE SEQUENCE [LARGE SCALE GENOMIC DNA]</scope>
</reference>
<feature type="domain" description="Integrase catalytic" evidence="4">
    <location>
        <begin position="139"/>
        <end position="313"/>
    </location>
</feature>
<dbReference type="OrthoDB" id="413361at2759"/>
<keyword evidence="1" id="KW-0862">Zinc</keyword>
<dbReference type="PROSITE" id="PS50158">
    <property type="entry name" value="ZF_CCHC"/>
    <property type="match status" value="1"/>
</dbReference>
<evidence type="ECO:0000259" key="3">
    <source>
        <dbReference type="PROSITE" id="PS50158"/>
    </source>
</evidence>
<organism evidence="5 6">
    <name type="scientific">Araneus ventricosus</name>
    <name type="common">Orbweaver spider</name>
    <name type="synonym">Epeira ventricosa</name>
    <dbReference type="NCBI Taxonomy" id="182803"/>
    <lineage>
        <taxon>Eukaryota</taxon>
        <taxon>Metazoa</taxon>
        <taxon>Ecdysozoa</taxon>
        <taxon>Arthropoda</taxon>
        <taxon>Chelicerata</taxon>
        <taxon>Arachnida</taxon>
        <taxon>Araneae</taxon>
        <taxon>Araneomorphae</taxon>
        <taxon>Entelegynae</taxon>
        <taxon>Araneoidea</taxon>
        <taxon>Araneidae</taxon>
        <taxon>Araneus</taxon>
    </lineage>
</organism>
<protein>
    <submittedName>
        <fullName evidence="5">Retrovirus-related Pol polyprotein from transposon TNT 1-94</fullName>
    </submittedName>
</protein>
<dbReference type="Proteomes" id="UP000499080">
    <property type="component" value="Unassembled WGS sequence"/>
</dbReference>
<dbReference type="Pfam" id="PF00665">
    <property type="entry name" value="rve"/>
    <property type="match status" value="1"/>
</dbReference>
<dbReference type="Pfam" id="PF00098">
    <property type="entry name" value="zf-CCHC"/>
    <property type="match status" value="1"/>
</dbReference>
<dbReference type="PROSITE" id="PS50994">
    <property type="entry name" value="INTEGRASE"/>
    <property type="match status" value="1"/>
</dbReference>
<dbReference type="EMBL" id="BGPR01000020">
    <property type="protein sequence ID" value="GBL79926.1"/>
    <property type="molecule type" value="Genomic_DNA"/>
</dbReference>
<name>A0A4Y2AKZ4_ARAVE</name>
<dbReference type="Gene3D" id="3.30.420.10">
    <property type="entry name" value="Ribonuclease H-like superfamily/Ribonuclease H"/>
    <property type="match status" value="1"/>
</dbReference>
<dbReference type="Pfam" id="PF25597">
    <property type="entry name" value="SH3_retrovirus"/>
    <property type="match status" value="1"/>
</dbReference>
<dbReference type="SMART" id="SM00343">
    <property type="entry name" value="ZnF_C2HC"/>
    <property type="match status" value="1"/>
</dbReference>
<dbReference type="Gene3D" id="4.10.60.10">
    <property type="entry name" value="Zinc finger, CCHC-type"/>
    <property type="match status" value="1"/>
</dbReference>
<dbReference type="PANTHER" id="PTHR42648">
    <property type="entry name" value="TRANSPOSASE, PUTATIVE-RELATED"/>
    <property type="match status" value="1"/>
</dbReference>
<dbReference type="InterPro" id="IPR039537">
    <property type="entry name" value="Retrotran_Ty1/copia-like"/>
</dbReference>